<accession>A0AAV2GYB8</accession>
<keyword evidence="14" id="KW-1185">Reference proteome</keyword>
<dbReference type="PRINTS" id="PR00047">
    <property type="entry name" value="STROIDFINGER"/>
</dbReference>
<dbReference type="Pfam" id="PF00105">
    <property type="entry name" value="zf-C4"/>
    <property type="match status" value="1"/>
</dbReference>
<dbReference type="GO" id="GO:0000978">
    <property type="term" value="F:RNA polymerase II cis-regulatory region sequence-specific DNA binding"/>
    <property type="evidence" value="ECO:0007669"/>
    <property type="project" value="TreeGrafter"/>
</dbReference>
<evidence type="ECO:0000313" key="13">
    <source>
        <dbReference type="EMBL" id="CAL1526425.1"/>
    </source>
</evidence>
<evidence type="ECO:0000256" key="6">
    <source>
        <dbReference type="ARBA" id="ARBA00023163"/>
    </source>
</evidence>
<dbReference type="InterPro" id="IPR001723">
    <property type="entry name" value="Nuclear_hrmn_rcpt"/>
</dbReference>
<dbReference type="GO" id="GO:0000122">
    <property type="term" value="P:negative regulation of transcription by RNA polymerase II"/>
    <property type="evidence" value="ECO:0007669"/>
    <property type="project" value="TreeGrafter"/>
</dbReference>
<organism evidence="13 14">
    <name type="scientific">Lymnaea stagnalis</name>
    <name type="common">Great pond snail</name>
    <name type="synonym">Helix stagnalis</name>
    <dbReference type="NCBI Taxonomy" id="6523"/>
    <lineage>
        <taxon>Eukaryota</taxon>
        <taxon>Metazoa</taxon>
        <taxon>Spiralia</taxon>
        <taxon>Lophotrochozoa</taxon>
        <taxon>Mollusca</taxon>
        <taxon>Gastropoda</taxon>
        <taxon>Heterobranchia</taxon>
        <taxon>Euthyneura</taxon>
        <taxon>Panpulmonata</taxon>
        <taxon>Hygrophila</taxon>
        <taxon>Lymnaeoidea</taxon>
        <taxon>Lymnaeidae</taxon>
        <taxon>Lymnaea</taxon>
    </lineage>
</organism>
<feature type="compositionally biased region" description="Polar residues" evidence="10">
    <location>
        <begin position="151"/>
        <end position="170"/>
    </location>
</feature>
<dbReference type="PANTHER" id="PTHR24082:SF283">
    <property type="entry name" value="NUCLEAR HORMONE RECEPTOR HR96"/>
    <property type="match status" value="1"/>
</dbReference>
<dbReference type="GO" id="GO:0008270">
    <property type="term" value="F:zinc ion binding"/>
    <property type="evidence" value="ECO:0007669"/>
    <property type="project" value="UniProtKB-KW"/>
</dbReference>
<dbReference type="SUPFAM" id="SSF57716">
    <property type="entry name" value="Glucocorticoid receptor-like (DNA-binding domain)"/>
    <property type="match status" value="1"/>
</dbReference>
<dbReference type="Proteomes" id="UP001497497">
    <property type="component" value="Unassembled WGS sequence"/>
</dbReference>
<dbReference type="GO" id="GO:0030154">
    <property type="term" value="P:cell differentiation"/>
    <property type="evidence" value="ECO:0007669"/>
    <property type="project" value="TreeGrafter"/>
</dbReference>
<dbReference type="Gene3D" id="3.30.50.10">
    <property type="entry name" value="Erythroid Transcription Factor GATA-1, subunit A"/>
    <property type="match status" value="1"/>
</dbReference>
<dbReference type="EMBL" id="CAXITT010000005">
    <property type="protein sequence ID" value="CAL1526425.1"/>
    <property type="molecule type" value="Genomic_DNA"/>
</dbReference>
<name>A0AAV2GYB8_LYMST</name>
<dbReference type="SMART" id="SM00399">
    <property type="entry name" value="ZnF_C4"/>
    <property type="match status" value="1"/>
</dbReference>
<dbReference type="PRINTS" id="PR00398">
    <property type="entry name" value="STRDHORMONER"/>
</dbReference>
<keyword evidence="2 9" id="KW-0863">Zinc-finger</keyword>
<evidence type="ECO:0000259" key="12">
    <source>
        <dbReference type="PROSITE" id="PS51843"/>
    </source>
</evidence>
<evidence type="ECO:0000256" key="10">
    <source>
        <dbReference type="SAM" id="MobiDB-lite"/>
    </source>
</evidence>
<dbReference type="GO" id="GO:0005634">
    <property type="term" value="C:nucleus"/>
    <property type="evidence" value="ECO:0007669"/>
    <property type="project" value="UniProtKB-SubCell"/>
</dbReference>
<evidence type="ECO:0000256" key="8">
    <source>
        <dbReference type="ARBA" id="ARBA00023242"/>
    </source>
</evidence>
<feature type="region of interest" description="Disordered" evidence="10">
    <location>
        <begin position="144"/>
        <end position="170"/>
    </location>
</feature>
<dbReference type="InterPro" id="IPR050234">
    <property type="entry name" value="Nuclear_hormone_rcpt_NR1"/>
</dbReference>
<keyword evidence="4 9" id="KW-0805">Transcription regulation</keyword>
<evidence type="ECO:0000313" key="14">
    <source>
        <dbReference type="Proteomes" id="UP001497497"/>
    </source>
</evidence>
<dbReference type="Gene3D" id="1.10.565.10">
    <property type="entry name" value="Retinoid X Receptor"/>
    <property type="match status" value="1"/>
</dbReference>
<dbReference type="InterPro" id="IPR001628">
    <property type="entry name" value="Znf_hrmn_rcpt"/>
</dbReference>
<keyword evidence="1 9" id="KW-0479">Metal-binding</keyword>
<dbReference type="PANTHER" id="PTHR24082">
    <property type="entry name" value="NUCLEAR HORMONE RECEPTOR"/>
    <property type="match status" value="1"/>
</dbReference>
<dbReference type="Pfam" id="PF00104">
    <property type="entry name" value="Hormone_recep"/>
    <property type="match status" value="1"/>
</dbReference>
<comment type="caution">
    <text evidence="13">The sequence shown here is derived from an EMBL/GenBank/DDBJ whole genome shotgun (WGS) entry which is preliminary data.</text>
</comment>
<dbReference type="PROSITE" id="PS51030">
    <property type="entry name" value="NUCLEAR_REC_DBD_2"/>
    <property type="match status" value="1"/>
</dbReference>
<dbReference type="InterPro" id="IPR000536">
    <property type="entry name" value="Nucl_hrmn_rcpt_lig-bd"/>
</dbReference>
<evidence type="ECO:0000256" key="3">
    <source>
        <dbReference type="ARBA" id="ARBA00022833"/>
    </source>
</evidence>
<sequence>MTEFSPSNQFPVRWLENFYSYTPHSYISMWEKTNWSPPPKTGSQSKREQKRRPKPKDGTVLFCGVCGDRALGYNFDAISCESCKAFFRRNALKAKPFICSFEGNCKLDAHTRKFCSGCRLKKCFTIGMKKEWILNEDQLVKRRQRQQTRQVHNSPGGNSTTDIQPCSSTSNDLMGDEGVMPYFHVGNPNALPHHQHLMPSSTCHSGSDSNDYMPRTPANYYVSRSTNSSPLKRHYAISFEGSGSPTSTTSPPVHYPHHLPVPMGLQPHQHMCSTMGPMAKVQKVEFSSDEEDCYRSASNSAEAIQDLVGSSDELSNCAIVKSEISEENEDYKIPLNPHINSNLLELGKVYDEIFEAAYTPDQIPKLTEKPKTANQLFNMTDIFIRRLIRFAKHIPEFKSLSQADQIHLLKGGIMEMFVLRSAMGFDSKNNGWKFRMQQNAGTDTPKVEGKVDSTVINNTLGSSMFVQHINFVKQLQEVSNKDRTVLMLLFIIELMSPDRANLCDKRKVSQCQERHSMWLKAYLESVHTVAEAKAIYPKLLLKLLDVRNLGEESCQMAAHLDITNLEPLLVEVFDLNR</sequence>
<evidence type="ECO:0000256" key="9">
    <source>
        <dbReference type="RuleBase" id="RU004334"/>
    </source>
</evidence>
<reference evidence="13 14" key="1">
    <citation type="submission" date="2024-04" db="EMBL/GenBank/DDBJ databases">
        <authorList>
            <consortium name="Genoscope - CEA"/>
            <person name="William W."/>
        </authorList>
    </citation>
    <scope>NUCLEOTIDE SEQUENCE [LARGE SCALE GENOMIC DNA]</scope>
</reference>
<evidence type="ECO:0000256" key="2">
    <source>
        <dbReference type="ARBA" id="ARBA00022771"/>
    </source>
</evidence>
<dbReference type="PROSITE" id="PS51843">
    <property type="entry name" value="NR_LBD"/>
    <property type="match status" value="1"/>
</dbReference>
<feature type="domain" description="NR LBD" evidence="12">
    <location>
        <begin position="338"/>
        <end position="577"/>
    </location>
</feature>
<dbReference type="GO" id="GO:0045944">
    <property type="term" value="P:positive regulation of transcription by RNA polymerase II"/>
    <property type="evidence" value="ECO:0007669"/>
    <property type="project" value="TreeGrafter"/>
</dbReference>
<dbReference type="InterPro" id="IPR013088">
    <property type="entry name" value="Znf_NHR/GATA"/>
</dbReference>
<keyword evidence="7 9" id="KW-0675">Receptor</keyword>
<comment type="subcellular location">
    <subcellularLocation>
        <location evidence="9">Nucleus</location>
    </subcellularLocation>
</comment>
<keyword evidence="3 9" id="KW-0862">Zinc</keyword>
<dbReference type="InterPro" id="IPR035500">
    <property type="entry name" value="NHR-like_dom_sf"/>
</dbReference>
<dbReference type="SMART" id="SM00430">
    <property type="entry name" value="HOLI"/>
    <property type="match status" value="1"/>
</dbReference>
<proteinExistence type="inferred from homology"/>
<keyword evidence="6 9" id="KW-0804">Transcription</keyword>
<evidence type="ECO:0000256" key="4">
    <source>
        <dbReference type="ARBA" id="ARBA00023015"/>
    </source>
</evidence>
<keyword evidence="8 9" id="KW-0539">Nucleus</keyword>
<feature type="region of interest" description="Disordered" evidence="10">
    <location>
        <begin position="36"/>
        <end position="55"/>
    </location>
</feature>
<evidence type="ECO:0000259" key="11">
    <source>
        <dbReference type="PROSITE" id="PS51030"/>
    </source>
</evidence>
<evidence type="ECO:0000256" key="1">
    <source>
        <dbReference type="ARBA" id="ARBA00022723"/>
    </source>
</evidence>
<feature type="domain" description="Nuclear receptor" evidence="11">
    <location>
        <begin position="60"/>
        <end position="135"/>
    </location>
</feature>
<dbReference type="SUPFAM" id="SSF48508">
    <property type="entry name" value="Nuclear receptor ligand-binding domain"/>
    <property type="match status" value="1"/>
</dbReference>
<evidence type="ECO:0000256" key="7">
    <source>
        <dbReference type="ARBA" id="ARBA00023170"/>
    </source>
</evidence>
<evidence type="ECO:0000256" key="5">
    <source>
        <dbReference type="ARBA" id="ARBA00023125"/>
    </source>
</evidence>
<protein>
    <submittedName>
        <fullName evidence="13">Uncharacterized protein</fullName>
    </submittedName>
</protein>
<gene>
    <name evidence="13" type="ORF">GSLYS_00000602001</name>
</gene>
<dbReference type="PROSITE" id="PS00031">
    <property type="entry name" value="NUCLEAR_REC_DBD_1"/>
    <property type="match status" value="1"/>
</dbReference>
<keyword evidence="5 9" id="KW-0238">DNA-binding</keyword>
<dbReference type="GO" id="GO:0004879">
    <property type="term" value="F:nuclear receptor activity"/>
    <property type="evidence" value="ECO:0007669"/>
    <property type="project" value="TreeGrafter"/>
</dbReference>
<dbReference type="AlphaFoldDB" id="A0AAV2GYB8"/>
<comment type="similarity">
    <text evidence="9">Belongs to the nuclear hormone receptor family.</text>
</comment>